<evidence type="ECO:0000256" key="1">
    <source>
        <dbReference type="ARBA" id="ARBA00008226"/>
    </source>
</evidence>
<dbReference type="InterPro" id="IPR045864">
    <property type="entry name" value="aa-tRNA-synth_II/BPL/LPL"/>
</dbReference>
<evidence type="ECO:0000256" key="7">
    <source>
        <dbReference type="ARBA" id="ARBA00022840"/>
    </source>
</evidence>
<dbReference type="PANTHER" id="PTHR11451:SF44">
    <property type="entry name" value="THREONINE--TRNA LIGASE, CHLOROPLASTIC_MITOCHONDRIAL 2"/>
    <property type="match status" value="1"/>
</dbReference>
<comment type="similarity">
    <text evidence="1">Belongs to the class-II aminoacyl-tRNA synthetase family.</text>
</comment>
<evidence type="ECO:0000256" key="3">
    <source>
        <dbReference type="ARBA" id="ARBA00022598"/>
    </source>
</evidence>
<dbReference type="AlphaFoldDB" id="M2X936"/>
<dbReference type="OMA" id="EDKGWEY"/>
<dbReference type="InterPro" id="IPR002314">
    <property type="entry name" value="aa-tRNA-synt_IIb"/>
</dbReference>
<dbReference type="eggNOG" id="KOG1637">
    <property type="taxonomic scope" value="Eukaryota"/>
</dbReference>
<dbReference type="Gene3D" id="3.30.930.10">
    <property type="entry name" value="Bira Bifunctional Protein, Domain 2"/>
    <property type="match status" value="1"/>
</dbReference>
<evidence type="ECO:0000259" key="12">
    <source>
        <dbReference type="PROSITE" id="PS50862"/>
    </source>
</evidence>
<dbReference type="NCBIfam" id="TIGR00418">
    <property type="entry name" value="thrS"/>
    <property type="match status" value="1"/>
</dbReference>
<evidence type="ECO:0000256" key="4">
    <source>
        <dbReference type="ARBA" id="ARBA00022723"/>
    </source>
</evidence>
<dbReference type="KEGG" id="gsl:Gasu_60560"/>
<name>M2X936_GALSU</name>
<dbReference type="GO" id="GO:0046872">
    <property type="term" value="F:metal ion binding"/>
    <property type="evidence" value="ECO:0007669"/>
    <property type="project" value="UniProtKB-KW"/>
</dbReference>
<evidence type="ECO:0000256" key="6">
    <source>
        <dbReference type="ARBA" id="ARBA00022833"/>
    </source>
</evidence>
<dbReference type="Proteomes" id="UP000030680">
    <property type="component" value="Unassembled WGS sequence"/>
</dbReference>
<feature type="domain" description="Aminoacyl-transfer RNA synthetases class-II family profile" evidence="12">
    <location>
        <begin position="273"/>
        <end position="566"/>
    </location>
</feature>
<dbReference type="GeneID" id="17085308"/>
<dbReference type="Gene3D" id="3.40.50.800">
    <property type="entry name" value="Anticodon-binding domain"/>
    <property type="match status" value="1"/>
</dbReference>
<dbReference type="GO" id="GO:0004829">
    <property type="term" value="F:threonine-tRNA ligase activity"/>
    <property type="evidence" value="ECO:0007669"/>
    <property type="project" value="UniProtKB-EC"/>
</dbReference>
<keyword evidence="7" id="KW-0067">ATP-binding</keyword>
<keyword evidence="9 13" id="KW-0030">Aminoacyl-tRNA synthetase</keyword>
<dbReference type="FunFam" id="3.30.930.10:FF:000002">
    <property type="entry name" value="Threonine--tRNA ligase"/>
    <property type="match status" value="1"/>
</dbReference>
<sequence>MLFVVSTNLLYSLSWKRFVSYQNFPSKYIYPSYWSRAKQQYKWLPFRHRFVPSLRRLAISCCSHAPSSIAVNNVKKTKAKTHLSTFLLPSNENSPLLLKIRHTCAHVMAMAVQKLFPEAKVTIGPWIDNGFYYDFSLRTPFTDEDLKNIEKEMKRIIQRKLPLRREVVSREEAKKRIQEIQEPYKLEILDSIVEEPITIYYIGNEWWDLCAGPHVEHTGIINAEAFRLETIAGAYWRGDENREMLQRIYGTAWETKEQLEEYLKQKEEAKKRDHRVIGQQLDLFSIQEEAGSGLVFWHPKGALVRNLMEDFWRREHLKHGYELLNTPHIAKVDLWKVSGHYDFYRDSMFQQIQVENEPYQLKPMNCPFHCLVYKNSLKSYRDLPIRWAELGTVYRYERSGTLHGLMRVRGFTQDDAHIFCLEEQLSQEIRMVLLLAQRILSRFGFHEFEVTLSTRPEKYVGSDEIWERATNALKEAMEAENWRYMIDQGGGAFYGPKIDIKVRDAIGRLWQCSTIQCDFNLPERFQLEYVSNEGVRRRPIMVHRAIFGSLERFFGILLENCAGDLPLWLAPVQLKWIGLSEEAKATCNKYYEYAQQKGLRTQVDQSGDRISKCIRNGELEKIPLMAIVGPKELQTGLISVRSRSLGDLGQLSLETLLNKMVSATQEACDLQDIL</sequence>
<evidence type="ECO:0000256" key="2">
    <source>
        <dbReference type="ARBA" id="ARBA00013163"/>
    </source>
</evidence>
<gene>
    <name evidence="13" type="ORF">Gasu_60560</name>
</gene>
<dbReference type="STRING" id="130081.M2X936"/>
<dbReference type="InterPro" id="IPR002320">
    <property type="entry name" value="Thr-tRNA-ligase_IIa"/>
</dbReference>
<dbReference type="OrthoDB" id="5423599at2759"/>
<dbReference type="PANTHER" id="PTHR11451">
    <property type="entry name" value="THREONINE-TRNA LIGASE"/>
    <property type="match status" value="1"/>
</dbReference>
<evidence type="ECO:0000256" key="8">
    <source>
        <dbReference type="ARBA" id="ARBA00022917"/>
    </source>
</evidence>
<dbReference type="PROSITE" id="PS50862">
    <property type="entry name" value="AA_TRNA_LIGASE_II"/>
    <property type="match status" value="1"/>
</dbReference>
<keyword evidence="6" id="KW-0862">Zinc</keyword>
<dbReference type="Gene3D" id="3.30.980.10">
    <property type="entry name" value="Threonyl-trna Synthetase, Chain A, domain 2"/>
    <property type="match status" value="1"/>
</dbReference>
<dbReference type="InterPro" id="IPR006195">
    <property type="entry name" value="aa-tRNA-synth_II"/>
</dbReference>
<keyword evidence="3 13" id="KW-0436">Ligase</keyword>
<dbReference type="SMART" id="SM00863">
    <property type="entry name" value="tRNA_SAD"/>
    <property type="match status" value="1"/>
</dbReference>
<reference evidence="14" key="1">
    <citation type="journal article" date="2013" name="Science">
        <title>Gene transfer from bacteria and archaea facilitated evolution of an extremophilic eukaryote.</title>
        <authorList>
            <person name="Schonknecht G."/>
            <person name="Chen W.H."/>
            <person name="Ternes C.M."/>
            <person name="Barbier G.G."/>
            <person name="Shrestha R.P."/>
            <person name="Stanke M."/>
            <person name="Brautigam A."/>
            <person name="Baker B.J."/>
            <person name="Banfield J.F."/>
            <person name="Garavito R.M."/>
            <person name="Carr K."/>
            <person name="Wilkerson C."/>
            <person name="Rensing S.A."/>
            <person name="Gagneul D."/>
            <person name="Dickenson N.E."/>
            <person name="Oesterhelt C."/>
            <person name="Lercher M.J."/>
            <person name="Weber A.P."/>
        </authorList>
    </citation>
    <scope>NUCLEOTIDE SEQUENCE [LARGE SCALE GENOMIC DNA]</scope>
    <source>
        <strain evidence="14">074W</strain>
    </source>
</reference>
<dbReference type="HAMAP" id="MF_00184">
    <property type="entry name" value="Thr_tRNA_synth"/>
    <property type="match status" value="1"/>
</dbReference>
<dbReference type="PRINTS" id="PR01047">
    <property type="entry name" value="TRNASYNTHTHR"/>
</dbReference>
<evidence type="ECO:0000256" key="10">
    <source>
        <dbReference type="ARBA" id="ARBA00031900"/>
    </source>
</evidence>
<keyword evidence="14" id="KW-1185">Reference proteome</keyword>
<dbReference type="SUPFAM" id="SSF55186">
    <property type="entry name" value="ThrRS/AlaRS common domain"/>
    <property type="match status" value="1"/>
</dbReference>
<organism evidence="13 14">
    <name type="scientific">Galdieria sulphuraria</name>
    <name type="common">Red alga</name>
    <dbReference type="NCBI Taxonomy" id="130081"/>
    <lineage>
        <taxon>Eukaryota</taxon>
        <taxon>Rhodophyta</taxon>
        <taxon>Bangiophyceae</taxon>
        <taxon>Galdieriales</taxon>
        <taxon>Galdieriaceae</taxon>
        <taxon>Galdieria</taxon>
    </lineage>
</organism>
<dbReference type="Gene3D" id="3.30.54.20">
    <property type="match status" value="1"/>
</dbReference>
<keyword evidence="8" id="KW-0648">Protein biosynthesis</keyword>
<dbReference type="SUPFAM" id="SSF52954">
    <property type="entry name" value="Class II aaRS ABD-related"/>
    <property type="match status" value="1"/>
</dbReference>
<dbReference type="GO" id="GO:0005524">
    <property type="term" value="F:ATP binding"/>
    <property type="evidence" value="ECO:0007669"/>
    <property type="project" value="UniProtKB-KW"/>
</dbReference>
<dbReference type="InterPro" id="IPR004154">
    <property type="entry name" value="Anticodon-bd"/>
</dbReference>
<dbReference type="EMBL" id="KB454553">
    <property type="protein sequence ID" value="EME26327.1"/>
    <property type="molecule type" value="Genomic_DNA"/>
</dbReference>
<dbReference type="FunFam" id="3.30.980.10:FF:000005">
    <property type="entry name" value="Threonyl-tRNA synthetase, mitochondrial"/>
    <property type="match status" value="1"/>
</dbReference>
<dbReference type="InterPro" id="IPR033728">
    <property type="entry name" value="ThrRS_core"/>
</dbReference>
<dbReference type="EC" id="6.1.1.3" evidence="2"/>
<evidence type="ECO:0000313" key="13">
    <source>
        <dbReference type="EMBL" id="EME26327.1"/>
    </source>
</evidence>
<dbReference type="Pfam" id="PF07973">
    <property type="entry name" value="tRNA_SAD"/>
    <property type="match status" value="1"/>
</dbReference>
<dbReference type="InterPro" id="IPR036621">
    <property type="entry name" value="Anticodon-bd_dom_sf"/>
</dbReference>
<dbReference type="Pfam" id="PF03129">
    <property type="entry name" value="HGTP_anticodon"/>
    <property type="match status" value="1"/>
</dbReference>
<dbReference type="InterPro" id="IPR018163">
    <property type="entry name" value="Thr/Ala-tRNA-synth_IIc_edit"/>
</dbReference>
<accession>M2X936</accession>
<dbReference type="GO" id="GO:0005739">
    <property type="term" value="C:mitochondrion"/>
    <property type="evidence" value="ECO:0007669"/>
    <property type="project" value="EnsemblPlants"/>
</dbReference>
<evidence type="ECO:0000256" key="5">
    <source>
        <dbReference type="ARBA" id="ARBA00022741"/>
    </source>
</evidence>
<dbReference type="RefSeq" id="XP_005702847.1">
    <property type="nucleotide sequence ID" value="XM_005702790.1"/>
</dbReference>
<proteinExistence type="inferred from homology"/>
<protein>
    <recommendedName>
        <fullName evidence="2">threonine--tRNA ligase</fullName>
        <ecNumber evidence="2">6.1.1.3</ecNumber>
    </recommendedName>
    <alternativeName>
        <fullName evidence="10">Threonyl-tRNA synthetase</fullName>
    </alternativeName>
</protein>
<dbReference type="GO" id="GO:0009507">
    <property type="term" value="C:chloroplast"/>
    <property type="evidence" value="ECO:0007669"/>
    <property type="project" value="EnsemblPlants"/>
</dbReference>
<dbReference type="Pfam" id="PF00587">
    <property type="entry name" value="tRNA-synt_2b"/>
    <property type="match status" value="1"/>
</dbReference>
<evidence type="ECO:0000313" key="14">
    <source>
        <dbReference type="Proteomes" id="UP000030680"/>
    </source>
</evidence>
<comment type="catalytic activity">
    <reaction evidence="11">
        <text>tRNA(Thr) + L-threonine + ATP = L-threonyl-tRNA(Thr) + AMP + diphosphate + H(+)</text>
        <dbReference type="Rhea" id="RHEA:24624"/>
        <dbReference type="Rhea" id="RHEA-COMP:9670"/>
        <dbReference type="Rhea" id="RHEA-COMP:9704"/>
        <dbReference type="ChEBI" id="CHEBI:15378"/>
        <dbReference type="ChEBI" id="CHEBI:30616"/>
        <dbReference type="ChEBI" id="CHEBI:33019"/>
        <dbReference type="ChEBI" id="CHEBI:57926"/>
        <dbReference type="ChEBI" id="CHEBI:78442"/>
        <dbReference type="ChEBI" id="CHEBI:78534"/>
        <dbReference type="ChEBI" id="CHEBI:456215"/>
        <dbReference type="EC" id="6.1.1.3"/>
    </reaction>
</comment>
<dbReference type="Gramene" id="EME26327">
    <property type="protein sequence ID" value="EME26327"/>
    <property type="gene ID" value="Gasu_60560"/>
</dbReference>
<dbReference type="FunFam" id="3.30.54.20:FF:000002">
    <property type="entry name" value="Threonine--tRNA ligase"/>
    <property type="match status" value="1"/>
</dbReference>
<dbReference type="InterPro" id="IPR012947">
    <property type="entry name" value="tRNA_SAD"/>
</dbReference>
<keyword evidence="4" id="KW-0479">Metal-binding</keyword>
<evidence type="ECO:0000256" key="11">
    <source>
        <dbReference type="ARBA" id="ARBA00049515"/>
    </source>
</evidence>
<dbReference type="GO" id="GO:0006435">
    <property type="term" value="P:threonyl-tRNA aminoacylation"/>
    <property type="evidence" value="ECO:0007669"/>
    <property type="project" value="InterPro"/>
</dbReference>
<dbReference type="CDD" id="cd00771">
    <property type="entry name" value="ThrRS_core"/>
    <property type="match status" value="1"/>
</dbReference>
<dbReference type="SUPFAM" id="SSF55681">
    <property type="entry name" value="Class II aaRS and biotin synthetases"/>
    <property type="match status" value="1"/>
</dbReference>
<evidence type="ECO:0000256" key="9">
    <source>
        <dbReference type="ARBA" id="ARBA00023146"/>
    </source>
</evidence>
<keyword evidence="5" id="KW-0547">Nucleotide-binding</keyword>